<dbReference type="EMBL" id="CM039177">
    <property type="protein sequence ID" value="KAH9697624.1"/>
    <property type="molecule type" value="Genomic_DNA"/>
</dbReference>
<evidence type="ECO:0000313" key="1">
    <source>
        <dbReference type="EMBL" id="KAH9697624.1"/>
    </source>
</evidence>
<keyword evidence="2" id="KW-1185">Reference proteome</keyword>
<comment type="caution">
    <text evidence="1">The sequence shown here is derived from an EMBL/GenBank/DDBJ whole genome shotgun (WGS) entry which is preliminary data.</text>
</comment>
<protein>
    <submittedName>
        <fullName evidence="1">Uncharacterized protein</fullName>
    </submittedName>
</protein>
<organism evidence="1 2">
    <name type="scientific">Citrus sinensis</name>
    <name type="common">Sweet orange</name>
    <name type="synonym">Citrus aurantium var. sinensis</name>
    <dbReference type="NCBI Taxonomy" id="2711"/>
    <lineage>
        <taxon>Eukaryota</taxon>
        <taxon>Viridiplantae</taxon>
        <taxon>Streptophyta</taxon>
        <taxon>Embryophyta</taxon>
        <taxon>Tracheophyta</taxon>
        <taxon>Spermatophyta</taxon>
        <taxon>Magnoliopsida</taxon>
        <taxon>eudicotyledons</taxon>
        <taxon>Gunneridae</taxon>
        <taxon>Pentapetalae</taxon>
        <taxon>rosids</taxon>
        <taxon>malvids</taxon>
        <taxon>Sapindales</taxon>
        <taxon>Rutaceae</taxon>
        <taxon>Aurantioideae</taxon>
        <taxon>Citrus</taxon>
    </lineage>
</organism>
<proteinExistence type="predicted"/>
<name>A0ACB8IKA7_CITSI</name>
<gene>
    <name evidence="1" type="ORF">KPL71_023687</name>
</gene>
<accession>A0ACB8IKA7</accession>
<reference evidence="2" key="1">
    <citation type="journal article" date="2023" name="Hortic. Res.">
        <title>A chromosome-level phased genome enabling allele-level studies in sweet orange: a case study on citrus Huanglongbing tolerance.</title>
        <authorList>
            <person name="Wu B."/>
            <person name="Yu Q."/>
            <person name="Deng Z."/>
            <person name="Duan Y."/>
            <person name="Luo F."/>
            <person name="Gmitter F. Jr."/>
        </authorList>
    </citation>
    <scope>NUCLEOTIDE SEQUENCE [LARGE SCALE GENOMIC DNA]</scope>
    <source>
        <strain evidence="2">cv. Valencia</strain>
    </source>
</reference>
<dbReference type="Proteomes" id="UP000829398">
    <property type="component" value="Chromosome 8"/>
</dbReference>
<evidence type="ECO:0000313" key="2">
    <source>
        <dbReference type="Proteomes" id="UP000829398"/>
    </source>
</evidence>
<sequence>MAENVDEGNENDFKENDNVSQENENLRRNRPFIEYFKQEAKILREQGKKVDRIKLGKCFKNLSEEEKAKFRMVGSDIAWNKDKEDDFVKGTQKAMETRCAPDRFAKLVAKLSENKKKAVVELGFESLLHIKCGRLKRDLCSWLVQNFDPFTSCIFLHGKSINLSPRDFEYIMGIKDGGVDIDVDLDIDDIDKLKNEYCDDSGYIKLKTLESKLVNQREVNDDFKRSFVLFAIATIIFPKSGLNLAPYYLVFLKDTSAINKKNWATWAFKGLVEGIQKFKAGQHKVVNGCVLFLEVIIFF</sequence>